<dbReference type="Gene3D" id="1.10.10.1870">
    <property type="entry name" value="ShTK domain-like"/>
    <property type="match status" value="1"/>
</dbReference>
<dbReference type="SMART" id="SM00254">
    <property type="entry name" value="ShKT"/>
    <property type="match status" value="2"/>
</dbReference>
<dbReference type="PANTHER" id="PTHR46219">
    <property type="entry name" value="PROTEIN CBG11138"/>
    <property type="match status" value="1"/>
</dbReference>
<dbReference type="OMA" id="TECCPSA"/>
<dbReference type="PANTHER" id="PTHR46219:SF8">
    <property type="entry name" value="SHKT DOMAIN-CONTAINING PROTEIN"/>
    <property type="match status" value="1"/>
</dbReference>
<accession>A0A7I5EDC0</accession>
<evidence type="ECO:0000313" key="7">
    <source>
        <dbReference type="WBParaSite" id="HCON_00161282-00001"/>
    </source>
</evidence>
<evidence type="ECO:0000256" key="2">
    <source>
        <dbReference type="ARBA" id="ARBA00023157"/>
    </source>
</evidence>
<evidence type="ECO:0000256" key="4">
    <source>
        <dbReference type="SAM" id="SignalP"/>
    </source>
</evidence>
<comment type="caution">
    <text evidence="3">Lacks conserved residue(s) required for the propagation of feature annotation.</text>
</comment>
<sequence length="164" mass="18170">MSFPLVFALFIAVWQTGSALQYCRVRSTGPCIGGLCPSSADQCITTEQGQVCCDKTQIGTVGTKTTPSTQTSCEDMLNPRTGKSDCPQYKWYCNNSKYYDLMTQQCPKSCNRCKEAAATPEGCRDLVNPVTGRSNCPKLIAYCNNSSYRKLMEQQCPKTCRFCN</sequence>
<evidence type="ECO:0000259" key="5">
    <source>
        <dbReference type="PROSITE" id="PS51670"/>
    </source>
</evidence>
<name>A0A7I5EDC0_HAECO</name>
<reference evidence="7" key="1">
    <citation type="submission" date="2020-12" db="UniProtKB">
        <authorList>
            <consortium name="WormBaseParasite"/>
        </authorList>
    </citation>
    <scope>IDENTIFICATION</scope>
    <source>
        <strain evidence="7">MHco3</strain>
    </source>
</reference>
<feature type="signal peptide" evidence="4">
    <location>
        <begin position="1"/>
        <end position="19"/>
    </location>
</feature>
<feature type="domain" description="ShKT" evidence="5">
    <location>
        <begin position="73"/>
        <end position="113"/>
    </location>
</feature>
<evidence type="ECO:0000256" key="3">
    <source>
        <dbReference type="PROSITE-ProRule" id="PRU01005"/>
    </source>
</evidence>
<evidence type="ECO:0000256" key="1">
    <source>
        <dbReference type="ARBA" id="ARBA00022729"/>
    </source>
</evidence>
<feature type="chain" id="PRO_5029651190" evidence="4">
    <location>
        <begin position="20"/>
        <end position="164"/>
    </location>
</feature>
<dbReference type="FunFam" id="1.10.10.1940:FF:000002">
    <property type="entry name" value="PHAryngeal gland Toxin-related"/>
    <property type="match status" value="2"/>
</dbReference>
<keyword evidence="1 4" id="KW-0732">Signal</keyword>
<dbReference type="AlphaFoldDB" id="A0A7I5EDC0"/>
<organism evidence="6 7">
    <name type="scientific">Haemonchus contortus</name>
    <name type="common">Barber pole worm</name>
    <dbReference type="NCBI Taxonomy" id="6289"/>
    <lineage>
        <taxon>Eukaryota</taxon>
        <taxon>Metazoa</taxon>
        <taxon>Ecdysozoa</taxon>
        <taxon>Nematoda</taxon>
        <taxon>Chromadorea</taxon>
        <taxon>Rhabditida</taxon>
        <taxon>Rhabditina</taxon>
        <taxon>Rhabditomorpha</taxon>
        <taxon>Strongyloidea</taxon>
        <taxon>Trichostrongylidae</taxon>
        <taxon>Haemonchus</taxon>
    </lineage>
</organism>
<dbReference type="Pfam" id="PF01549">
    <property type="entry name" value="ShK"/>
    <property type="match status" value="2"/>
</dbReference>
<dbReference type="OrthoDB" id="5855340at2759"/>
<dbReference type="Gene3D" id="1.10.10.1940">
    <property type="match status" value="1"/>
</dbReference>
<keyword evidence="6" id="KW-1185">Reference proteome</keyword>
<dbReference type="InterPro" id="IPR003582">
    <property type="entry name" value="ShKT_dom"/>
</dbReference>
<feature type="domain" description="ShKT" evidence="5">
    <location>
        <begin position="123"/>
        <end position="163"/>
    </location>
</feature>
<dbReference type="Proteomes" id="UP000025227">
    <property type="component" value="Unplaced"/>
</dbReference>
<protein>
    <submittedName>
        <fullName evidence="7">ShTK domain protein</fullName>
    </submittedName>
</protein>
<keyword evidence="2" id="KW-1015">Disulfide bond</keyword>
<proteinExistence type="predicted"/>
<dbReference type="WBParaSite" id="HCON_00161282-00001">
    <property type="protein sequence ID" value="HCON_00161282-00001"/>
    <property type="gene ID" value="HCON_00161282"/>
</dbReference>
<dbReference type="PROSITE" id="PS51670">
    <property type="entry name" value="SHKT"/>
    <property type="match status" value="2"/>
</dbReference>
<evidence type="ECO:0000313" key="6">
    <source>
        <dbReference type="Proteomes" id="UP000025227"/>
    </source>
</evidence>